<gene>
    <name evidence="4" type="ORF">ACFO60_28520</name>
</gene>
<name>A0ABV9CNW8_9ACTN</name>
<dbReference type="Proteomes" id="UP001596004">
    <property type="component" value="Unassembled WGS sequence"/>
</dbReference>
<reference evidence="5" key="1">
    <citation type="journal article" date="2019" name="Int. J. Syst. Evol. Microbiol.">
        <title>The Global Catalogue of Microorganisms (GCM) 10K type strain sequencing project: providing services to taxonomists for standard genome sequencing and annotation.</title>
        <authorList>
            <consortium name="The Broad Institute Genomics Platform"/>
            <consortium name="The Broad Institute Genome Sequencing Center for Infectious Disease"/>
            <person name="Wu L."/>
            <person name="Ma J."/>
        </authorList>
    </citation>
    <scope>NUCLEOTIDE SEQUENCE [LARGE SCALE GENOMIC DNA]</scope>
    <source>
        <strain evidence="5">CGMCC 4.7132</strain>
    </source>
</reference>
<evidence type="ECO:0000313" key="5">
    <source>
        <dbReference type="Proteomes" id="UP001596004"/>
    </source>
</evidence>
<dbReference type="PANTHER" id="PTHR30349">
    <property type="entry name" value="PHAGE INTEGRASE-RELATED"/>
    <property type="match status" value="1"/>
</dbReference>
<comment type="caution">
    <text evidence="4">The sequence shown here is derived from an EMBL/GenBank/DDBJ whole genome shotgun (WGS) entry which is preliminary data.</text>
</comment>
<dbReference type="InterPro" id="IPR002104">
    <property type="entry name" value="Integrase_catalytic"/>
</dbReference>
<protein>
    <submittedName>
        <fullName evidence="4">Tyrosine-type recombinase/integrase</fullName>
    </submittedName>
</protein>
<dbReference type="Gene3D" id="1.10.443.10">
    <property type="entry name" value="Intergrase catalytic core"/>
    <property type="match status" value="1"/>
</dbReference>
<dbReference type="SUPFAM" id="SSF56349">
    <property type="entry name" value="DNA breaking-rejoining enzymes"/>
    <property type="match status" value="1"/>
</dbReference>
<evidence type="ECO:0000256" key="1">
    <source>
        <dbReference type="ARBA" id="ARBA00023172"/>
    </source>
</evidence>
<dbReference type="RefSeq" id="WP_380845921.1">
    <property type="nucleotide sequence ID" value="NZ_JBHSFP010000025.1"/>
</dbReference>
<dbReference type="PANTHER" id="PTHR30349:SF81">
    <property type="entry name" value="TYROSINE RECOMBINASE XERC"/>
    <property type="match status" value="1"/>
</dbReference>
<feature type="region of interest" description="Disordered" evidence="2">
    <location>
        <begin position="295"/>
        <end position="334"/>
    </location>
</feature>
<organism evidence="4 5">
    <name type="scientific">Sphaerisporangium dianthi</name>
    <dbReference type="NCBI Taxonomy" id="1436120"/>
    <lineage>
        <taxon>Bacteria</taxon>
        <taxon>Bacillati</taxon>
        <taxon>Actinomycetota</taxon>
        <taxon>Actinomycetes</taxon>
        <taxon>Streptosporangiales</taxon>
        <taxon>Streptosporangiaceae</taxon>
        <taxon>Sphaerisporangium</taxon>
    </lineage>
</organism>
<keyword evidence="1" id="KW-0233">DNA recombination</keyword>
<evidence type="ECO:0000256" key="2">
    <source>
        <dbReference type="SAM" id="MobiDB-lite"/>
    </source>
</evidence>
<feature type="domain" description="Tyr recombinase" evidence="3">
    <location>
        <begin position="124"/>
        <end position="314"/>
    </location>
</feature>
<proteinExistence type="predicted"/>
<feature type="compositionally biased region" description="Basic and acidic residues" evidence="2">
    <location>
        <begin position="300"/>
        <end position="323"/>
    </location>
</feature>
<dbReference type="InterPro" id="IPR011010">
    <property type="entry name" value="DNA_brk_join_enz"/>
</dbReference>
<dbReference type="InterPro" id="IPR013762">
    <property type="entry name" value="Integrase-like_cat_sf"/>
</dbReference>
<evidence type="ECO:0000259" key="3">
    <source>
        <dbReference type="PROSITE" id="PS51898"/>
    </source>
</evidence>
<sequence>MDVPAVPDDGLGAVTPASDPYLVYLGALTGAESRRTMRGCLDRVARVITGDPAATGAGQPWHLLRYEHTVRVRAILTERGWSPAYVNKHLVALRRVMREAWRLGLMTAEDYHRAADLPTLAHTRLPAGQHVPPEVAGAALAACDHDPSPAGARDGALLAVLYSTGCRRAEVAGLALGDYDPAARSLRVRGKRDKERLVYLTAEAVARTEAWLAVRGREPGALFCPVNKAGRLRAPAGRPAPMTGQAVADIVTRRLAAAGAAKRTPHDFRRTFIGELLDAGVDLATTQALVGHASPVTTARYDRRPESRRREAVDRLRMPDPRPLRPGGPGGAAR</sequence>
<dbReference type="Pfam" id="PF00589">
    <property type="entry name" value="Phage_integrase"/>
    <property type="match status" value="1"/>
</dbReference>
<dbReference type="EMBL" id="JBHSFP010000025">
    <property type="protein sequence ID" value="MFC4534721.1"/>
    <property type="molecule type" value="Genomic_DNA"/>
</dbReference>
<accession>A0ABV9CNW8</accession>
<keyword evidence="5" id="KW-1185">Reference proteome</keyword>
<dbReference type="InterPro" id="IPR050090">
    <property type="entry name" value="Tyrosine_recombinase_XerCD"/>
</dbReference>
<dbReference type="PROSITE" id="PS51898">
    <property type="entry name" value="TYR_RECOMBINASE"/>
    <property type="match status" value="1"/>
</dbReference>
<evidence type="ECO:0000313" key="4">
    <source>
        <dbReference type="EMBL" id="MFC4534721.1"/>
    </source>
</evidence>